<dbReference type="Proteomes" id="UP000246230">
    <property type="component" value="Genome"/>
</dbReference>
<proteinExistence type="predicted"/>
<evidence type="ECO:0000313" key="2">
    <source>
        <dbReference type="Proteomes" id="UP000246230"/>
    </source>
</evidence>
<evidence type="ECO:0000313" key="1">
    <source>
        <dbReference type="EMBL" id="AWH14737.1"/>
    </source>
</evidence>
<protein>
    <submittedName>
        <fullName evidence="1">Uncharacterized protein</fullName>
    </submittedName>
</protein>
<accession>A0A2S1PDU6</accession>
<sequence>MRLQAQQQATQMADPVFTIVSTRVIDRPGCIAVNILKDRETGKTGFKIVQADFLIGRTVFA</sequence>
<dbReference type="EMBL" id="MH179475">
    <property type="protein sequence ID" value="AWH14737.1"/>
    <property type="molecule type" value="Genomic_DNA"/>
</dbReference>
<reference evidence="1 2" key="1">
    <citation type="submission" date="2018-04" db="EMBL/GenBank/DDBJ databases">
        <title>Complete genome sequences of new Aeromonas and Pseudomonas phages promising in phage therapy dedicated to aquaculture.</title>
        <authorList>
            <person name="Kolsut J."/>
            <person name="Wojcik E."/>
            <person name="Wojtasik A."/>
            <person name="Dastych J."/>
        </authorList>
    </citation>
    <scope>NUCLEOTIDE SEQUENCE [LARGE SCALE GENOMIC DNA]</scope>
</reference>
<organism evidence="1 2">
    <name type="scientific">Pseudomonas phage 71PfluR64PP</name>
    <dbReference type="NCBI Taxonomy" id="2163977"/>
    <lineage>
        <taxon>Viruses</taxon>
        <taxon>Duplodnaviria</taxon>
        <taxon>Heunggongvirae</taxon>
        <taxon>Uroviricota</taxon>
        <taxon>Caudoviricetes</taxon>
        <taxon>Autographivirales</taxon>
        <taxon>Autotranscriptaviridae</taxon>
        <taxon>Studiervirinae</taxon>
        <taxon>Pfluvirus</taxon>
        <taxon>Pfluvirus pv22PfluR64PP</taxon>
        <taxon>Pifdecavirus pv22PfluR64PP</taxon>
    </lineage>
</organism>
<name>A0A2S1PDU6_9CAUD</name>